<reference evidence="3" key="1">
    <citation type="submission" date="2021-03" db="EMBL/GenBank/DDBJ databases">
        <authorList>
            <person name="Kanchanasin P."/>
            <person name="Saeng-In P."/>
            <person name="Phongsopitanun W."/>
            <person name="Yuki M."/>
            <person name="Kudo T."/>
            <person name="Ohkuma M."/>
            <person name="Tanasupawat S."/>
        </authorList>
    </citation>
    <scope>NUCLEOTIDE SEQUENCE</scope>
    <source>
        <strain evidence="3">GKU 128</strain>
    </source>
</reference>
<evidence type="ECO:0000313" key="3">
    <source>
        <dbReference type="EMBL" id="MBO2447252.1"/>
    </source>
</evidence>
<dbReference type="Proteomes" id="UP000669179">
    <property type="component" value="Unassembled WGS sequence"/>
</dbReference>
<proteinExistence type="predicted"/>
<protein>
    <submittedName>
        <fullName evidence="3">Carbohydrate-binding protein</fullName>
    </submittedName>
</protein>
<organism evidence="3 4">
    <name type="scientific">Actinomadura barringtoniae</name>
    <dbReference type="NCBI Taxonomy" id="1427535"/>
    <lineage>
        <taxon>Bacteria</taxon>
        <taxon>Bacillati</taxon>
        <taxon>Actinomycetota</taxon>
        <taxon>Actinomycetes</taxon>
        <taxon>Streptosporangiales</taxon>
        <taxon>Thermomonosporaceae</taxon>
        <taxon>Actinomadura</taxon>
    </lineage>
</organism>
<dbReference type="EMBL" id="JAGEOJ010000003">
    <property type="protein sequence ID" value="MBO2447252.1"/>
    <property type="molecule type" value="Genomic_DNA"/>
</dbReference>
<comment type="caution">
    <text evidence="3">The sequence shown here is derived from an EMBL/GenBank/DDBJ whole genome shotgun (WGS) entry which is preliminary data.</text>
</comment>
<accession>A0A939P7K5</accession>
<feature type="region of interest" description="Disordered" evidence="1">
    <location>
        <begin position="25"/>
        <end position="75"/>
    </location>
</feature>
<name>A0A939P7K5_9ACTN</name>
<feature type="compositionally biased region" description="Low complexity" evidence="1">
    <location>
        <begin position="25"/>
        <end position="61"/>
    </location>
</feature>
<keyword evidence="4" id="KW-1185">Reference proteome</keyword>
<evidence type="ECO:0000256" key="2">
    <source>
        <dbReference type="SAM" id="SignalP"/>
    </source>
</evidence>
<evidence type="ECO:0000313" key="4">
    <source>
        <dbReference type="Proteomes" id="UP000669179"/>
    </source>
</evidence>
<gene>
    <name evidence="3" type="ORF">J4573_09165</name>
</gene>
<dbReference type="RefSeq" id="WP_208254845.1">
    <property type="nucleotide sequence ID" value="NZ_JAGEOJ010000003.1"/>
</dbReference>
<dbReference type="AlphaFoldDB" id="A0A939P7K5"/>
<sequence length="330" mass="35834">MLRRIGLTLLAGTAAVAVAPSHPALAQAASPPHSPAQPSAQWTAHSPAHSSARSPAHAPNPSSAPDPNAPKGGRVVGVEAFTPNARNAKAVRAFAQLHQTRRAGVREQIHHFWGVEPAAGTHDGMMASQSVDPSYKVSYSQDFTYTPTIKAAASCMEITTVYSQAVGNELWAWDWCGGDGPKVEKKMDATFMSTYTADVNGLRAYSVQLVRTNAGTNAWSSYLYNYTTAKWDLFFSKSGRDTSGLSYGWNIFEIYASRNPRTGTAYYCTDAAKTVFESSSIKLRRGGAWTPATPTDSPWQPYTDPDPSDYLCPSLKFIRAGANDHWIVRH</sequence>
<feature type="signal peptide" evidence="2">
    <location>
        <begin position="1"/>
        <end position="26"/>
    </location>
</feature>
<evidence type="ECO:0000256" key="1">
    <source>
        <dbReference type="SAM" id="MobiDB-lite"/>
    </source>
</evidence>
<feature type="chain" id="PRO_5038505505" evidence="2">
    <location>
        <begin position="27"/>
        <end position="330"/>
    </location>
</feature>
<keyword evidence="2" id="KW-0732">Signal</keyword>